<evidence type="ECO:0000313" key="1">
    <source>
        <dbReference type="EMBL" id="VDP88253.1"/>
    </source>
</evidence>
<dbReference type="Proteomes" id="UP000269396">
    <property type="component" value="Unassembled WGS sequence"/>
</dbReference>
<organism evidence="1 2">
    <name type="scientific">Schistosoma mattheei</name>
    <dbReference type="NCBI Taxonomy" id="31246"/>
    <lineage>
        <taxon>Eukaryota</taxon>
        <taxon>Metazoa</taxon>
        <taxon>Spiralia</taxon>
        <taxon>Lophotrochozoa</taxon>
        <taxon>Platyhelminthes</taxon>
        <taxon>Trematoda</taxon>
        <taxon>Digenea</taxon>
        <taxon>Strigeidida</taxon>
        <taxon>Schistosomatoidea</taxon>
        <taxon>Schistosomatidae</taxon>
        <taxon>Schistosoma</taxon>
    </lineage>
</organism>
<keyword evidence="2" id="KW-1185">Reference proteome</keyword>
<dbReference type="AlphaFoldDB" id="A0A183Q7Z0"/>
<dbReference type="EMBL" id="UZAL01053677">
    <property type="protein sequence ID" value="VDP88253.1"/>
    <property type="molecule type" value="Genomic_DNA"/>
</dbReference>
<evidence type="ECO:0000313" key="2">
    <source>
        <dbReference type="Proteomes" id="UP000269396"/>
    </source>
</evidence>
<reference evidence="1 2" key="1">
    <citation type="submission" date="2018-11" db="EMBL/GenBank/DDBJ databases">
        <authorList>
            <consortium name="Pathogen Informatics"/>
        </authorList>
    </citation>
    <scope>NUCLEOTIDE SEQUENCE [LARGE SCALE GENOMIC DNA]</scope>
    <source>
        <strain>Denwood</strain>
        <strain evidence="2">Zambia</strain>
    </source>
</reference>
<name>A0A183Q7Z0_9TREM</name>
<protein>
    <submittedName>
        <fullName evidence="1">Uncharacterized protein</fullName>
    </submittedName>
</protein>
<accession>A0A183Q7Z0</accession>
<proteinExistence type="predicted"/>
<sequence>MLNNWDLTDLQINQYYIIDIYGERQSATGVLENKTVIVQLNVLCYGLFRQNNTEQFLSVYIKFKFLIVSC</sequence>
<gene>
    <name evidence="1" type="ORF">SMTD_LOCUS22726</name>
</gene>